<gene>
    <name evidence="2" type="ORF">TCEB3V08_LOCUS2857</name>
</gene>
<feature type="region of interest" description="Disordered" evidence="1">
    <location>
        <begin position="17"/>
        <end position="37"/>
    </location>
</feature>
<name>A0A7R9CE11_TIMCR</name>
<evidence type="ECO:0000256" key="1">
    <source>
        <dbReference type="SAM" id="MobiDB-lite"/>
    </source>
</evidence>
<organism evidence="2">
    <name type="scientific">Timema cristinae</name>
    <name type="common">Walking stick</name>
    <dbReference type="NCBI Taxonomy" id="61476"/>
    <lineage>
        <taxon>Eukaryota</taxon>
        <taxon>Metazoa</taxon>
        <taxon>Ecdysozoa</taxon>
        <taxon>Arthropoda</taxon>
        <taxon>Hexapoda</taxon>
        <taxon>Insecta</taxon>
        <taxon>Pterygota</taxon>
        <taxon>Neoptera</taxon>
        <taxon>Polyneoptera</taxon>
        <taxon>Phasmatodea</taxon>
        <taxon>Timematodea</taxon>
        <taxon>Timematoidea</taxon>
        <taxon>Timematidae</taxon>
        <taxon>Timema</taxon>
    </lineage>
</organism>
<sequence>MVAEPYLCRVDGATDQKGFGGTVTPSPNLKELGAGGEGGRESVIIFRSAKLTPAGKGMIIVLSGSLGHKISSDLQAGDKANLLPDGSEEE</sequence>
<dbReference type="AlphaFoldDB" id="A0A7R9CE11"/>
<reference evidence="2" key="1">
    <citation type="submission" date="2020-11" db="EMBL/GenBank/DDBJ databases">
        <authorList>
            <person name="Tran Van P."/>
        </authorList>
    </citation>
    <scope>NUCLEOTIDE SEQUENCE</scope>
</reference>
<evidence type="ECO:0000313" key="2">
    <source>
        <dbReference type="EMBL" id="CAD7394961.1"/>
    </source>
</evidence>
<accession>A0A7R9CE11</accession>
<dbReference type="EMBL" id="OC317104">
    <property type="protein sequence ID" value="CAD7394961.1"/>
    <property type="molecule type" value="Genomic_DNA"/>
</dbReference>
<proteinExistence type="predicted"/>
<protein>
    <submittedName>
        <fullName evidence="2">Uncharacterized protein</fullName>
    </submittedName>
</protein>